<keyword evidence="5" id="KW-0808">Transferase</keyword>
<name>A0A4Y7TBI2_COPMI</name>
<proteinExistence type="predicted"/>
<dbReference type="PROSITE" id="PS00108">
    <property type="entry name" value="PROTEIN_KINASE_ST"/>
    <property type="match status" value="1"/>
</dbReference>
<dbReference type="Pfam" id="PF00069">
    <property type="entry name" value="Pkinase"/>
    <property type="match status" value="1"/>
</dbReference>
<feature type="compositionally biased region" description="Low complexity" evidence="3">
    <location>
        <begin position="223"/>
        <end position="240"/>
    </location>
</feature>
<feature type="compositionally biased region" description="Basic and acidic residues" evidence="3">
    <location>
        <begin position="316"/>
        <end position="329"/>
    </location>
</feature>
<feature type="region of interest" description="Disordered" evidence="3">
    <location>
        <begin position="1"/>
        <end position="168"/>
    </location>
</feature>
<dbReference type="EMBL" id="QPFP01000019">
    <property type="protein sequence ID" value="TEB31314.1"/>
    <property type="molecule type" value="Genomic_DNA"/>
</dbReference>
<dbReference type="GO" id="GO:0005737">
    <property type="term" value="C:cytoplasm"/>
    <property type="evidence" value="ECO:0007669"/>
    <property type="project" value="TreeGrafter"/>
</dbReference>
<evidence type="ECO:0000256" key="3">
    <source>
        <dbReference type="SAM" id="MobiDB-lite"/>
    </source>
</evidence>
<dbReference type="STRING" id="71717.A0A4Y7TBI2"/>
<dbReference type="InterPro" id="IPR000719">
    <property type="entry name" value="Prot_kinase_dom"/>
</dbReference>
<dbReference type="InterPro" id="IPR011009">
    <property type="entry name" value="Kinase-like_dom_sf"/>
</dbReference>
<feature type="compositionally biased region" description="Polar residues" evidence="3">
    <location>
        <begin position="104"/>
        <end position="113"/>
    </location>
</feature>
<accession>A0A4Y7TBI2</accession>
<protein>
    <submittedName>
        <fullName evidence="5">Kinase-like protein</fullName>
    </submittedName>
</protein>
<keyword evidence="1" id="KW-0547">Nucleotide-binding</keyword>
<dbReference type="SMART" id="SM00220">
    <property type="entry name" value="S_TKc"/>
    <property type="match status" value="1"/>
</dbReference>
<reference evidence="5 6" key="1">
    <citation type="journal article" date="2019" name="Nat. Ecol. Evol.">
        <title>Megaphylogeny resolves global patterns of mushroom evolution.</title>
        <authorList>
            <person name="Varga T."/>
            <person name="Krizsan K."/>
            <person name="Foldi C."/>
            <person name="Dima B."/>
            <person name="Sanchez-Garcia M."/>
            <person name="Sanchez-Ramirez S."/>
            <person name="Szollosi G.J."/>
            <person name="Szarkandi J.G."/>
            <person name="Papp V."/>
            <person name="Albert L."/>
            <person name="Andreopoulos W."/>
            <person name="Angelini C."/>
            <person name="Antonin V."/>
            <person name="Barry K.W."/>
            <person name="Bougher N.L."/>
            <person name="Buchanan P."/>
            <person name="Buyck B."/>
            <person name="Bense V."/>
            <person name="Catcheside P."/>
            <person name="Chovatia M."/>
            <person name="Cooper J."/>
            <person name="Damon W."/>
            <person name="Desjardin D."/>
            <person name="Finy P."/>
            <person name="Geml J."/>
            <person name="Haridas S."/>
            <person name="Hughes K."/>
            <person name="Justo A."/>
            <person name="Karasinski D."/>
            <person name="Kautmanova I."/>
            <person name="Kiss B."/>
            <person name="Kocsube S."/>
            <person name="Kotiranta H."/>
            <person name="LaButti K.M."/>
            <person name="Lechner B.E."/>
            <person name="Liimatainen K."/>
            <person name="Lipzen A."/>
            <person name="Lukacs Z."/>
            <person name="Mihaltcheva S."/>
            <person name="Morgado L.N."/>
            <person name="Niskanen T."/>
            <person name="Noordeloos M.E."/>
            <person name="Ohm R.A."/>
            <person name="Ortiz-Santana B."/>
            <person name="Ovrebo C."/>
            <person name="Racz N."/>
            <person name="Riley R."/>
            <person name="Savchenko A."/>
            <person name="Shiryaev A."/>
            <person name="Soop K."/>
            <person name="Spirin V."/>
            <person name="Szebenyi C."/>
            <person name="Tomsovsky M."/>
            <person name="Tulloss R.E."/>
            <person name="Uehling J."/>
            <person name="Grigoriev I.V."/>
            <person name="Vagvolgyi C."/>
            <person name="Papp T."/>
            <person name="Martin F.M."/>
            <person name="Miettinen O."/>
            <person name="Hibbett D.S."/>
            <person name="Nagy L.G."/>
        </authorList>
    </citation>
    <scope>NUCLEOTIDE SEQUENCE [LARGE SCALE GENOMIC DNA]</scope>
    <source>
        <strain evidence="5 6">FP101781</strain>
    </source>
</reference>
<feature type="compositionally biased region" description="Polar residues" evidence="3">
    <location>
        <begin position="306"/>
        <end position="315"/>
    </location>
</feature>
<comment type="caution">
    <text evidence="5">The sequence shown here is derived from an EMBL/GenBank/DDBJ whole genome shotgun (WGS) entry which is preliminary data.</text>
</comment>
<dbReference type="GO" id="GO:0005524">
    <property type="term" value="F:ATP binding"/>
    <property type="evidence" value="ECO:0007669"/>
    <property type="project" value="UniProtKB-KW"/>
</dbReference>
<dbReference type="Gene3D" id="1.10.510.10">
    <property type="entry name" value="Transferase(Phosphotransferase) domain 1"/>
    <property type="match status" value="1"/>
</dbReference>
<gene>
    <name evidence="5" type="ORF">FA13DRAFT_1732765</name>
</gene>
<dbReference type="PROSITE" id="PS50011">
    <property type="entry name" value="PROTEIN_KINASE_DOM"/>
    <property type="match status" value="1"/>
</dbReference>
<evidence type="ECO:0000313" key="6">
    <source>
        <dbReference type="Proteomes" id="UP000298030"/>
    </source>
</evidence>
<dbReference type="GO" id="GO:0004674">
    <property type="term" value="F:protein serine/threonine kinase activity"/>
    <property type="evidence" value="ECO:0007669"/>
    <property type="project" value="TreeGrafter"/>
</dbReference>
<dbReference type="SUPFAM" id="SSF56112">
    <property type="entry name" value="Protein kinase-like (PK-like)"/>
    <property type="match status" value="1"/>
</dbReference>
<dbReference type="Gene3D" id="3.30.200.20">
    <property type="entry name" value="Phosphorylase Kinase, domain 1"/>
    <property type="match status" value="1"/>
</dbReference>
<dbReference type="InterPro" id="IPR008271">
    <property type="entry name" value="Ser/Thr_kinase_AS"/>
</dbReference>
<feature type="region of interest" description="Disordered" evidence="3">
    <location>
        <begin position="400"/>
        <end position="433"/>
    </location>
</feature>
<dbReference type="PANTHER" id="PTHR24346:SF110">
    <property type="entry name" value="NON-SPECIFIC SERINE_THREONINE PROTEIN KINASE"/>
    <property type="match status" value="1"/>
</dbReference>
<dbReference type="GO" id="GO:0035556">
    <property type="term" value="P:intracellular signal transduction"/>
    <property type="evidence" value="ECO:0007669"/>
    <property type="project" value="TreeGrafter"/>
</dbReference>
<sequence>MPIPLFFSPSSSSSDGGSSSSVTTRSPTTPVDDHIMHADPVPSSSPPASSKTHAFFSSSFAASPPPRPPAPLKKRNSDDSPASTSSDLSPGAAKATSAPDHPSPTRSIFSPTSPGFHISRIFPSRYTSISRDPDEAHDIEPAFSGSRQRRKPQFLSLDNHPQDETFSDSIESALGYNYNSFSSYGPNHLPRDSLLGLSDGLLPTPAFGYERDRSSAEGDVPLSPASSSASSSSSHISIRLPTPPPPPLLTPSKFDHPSIPNDHPEASAIAANRLSDFTPRPSSYEPSLSSLLRPFDPAPISKAPSMASTLSTAATEDSHGDHSHETQEAGALHEGDIIAPTSAWPTLVAAPASPTSGPSLRLVEPLGTGAFSDVWLAEDLSNVPLELASKKSVRDLKRQVSLSSKGGVSRNSSIKSAHSRNGSVTSGGWNPISRNSSLRKLKARLKGMKPVGLAKELLDEFGVVGSGNPSRGDSRMSPSSAVLAISQTDSKDGSTSSLDVTWAPAAGSSLSRNNSSKYKARSGSGSTARLVAVKLTPRRPDPYSPQGEERTRVGFVREVEVLRHISHPNITPLLSSWTTPTHHVQVLPYLRGGDLLSFVNDDHAWGNLSEGVVRRIWCEICRGVGWMHSVGLVHRDVKLENVLLTWEGIKSLQVEDRILDEDQHLCSSPPPAGLPSMPAPRTTRVSVDDLPTPLIKLTDFGLSRFIDIGNGEKGQGELLTTRCGSEAYAAPELVMGSSSYAYSTPVSTAGLTPTVSPPSAVVGPKHRSGYDARETDAWACGVVLYALVARKLPFGEDVGVGGALGGGSMGHIGGERAAHRLYGQNLVTERRRWLMTIARGEWSWPETTPGVGDEGDGEELVGNRLVRSRGARGIVEKLLVRDPRRRARIVDLWEDEWMKSDAIGGAMHEYILATHDETFDGQVEAGVEKMNLGAEAGDEEMEVFGEGEWEPLTGEDEKVDVEFADDEEVDEEGEDDGWLLDEEGIGSIARQEVV</sequence>
<feature type="domain" description="Protein kinase" evidence="4">
    <location>
        <begin position="360"/>
        <end position="898"/>
    </location>
</feature>
<keyword evidence="2" id="KW-0067">ATP-binding</keyword>
<feature type="region of interest" description="Disordered" evidence="3">
    <location>
        <begin position="205"/>
        <end position="264"/>
    </location>
</feature>
<dbReference type="OrthoDB" id="289250at2759"/>
<evidence type="ECO:0000256" key="1">
    <source>
        <dbReference type="ARBA" id="ARBA00022741"/>
    </source>
</evidence>
<dbReference type="PANTHER" id="PTHR24346">
    <property type="entry name" value="MAP/MICROTUBULE AFFINITY-REGULATING KINASE"/>
    <property type="match status" value="1"/>
</dbReference>
<keyword evidence="5" id="KW-0418">Kinase</keyword>
<evidence type="ECO:0000256" key="2">
    <source>
        <dbReference type="ARBA" id="ARBA00022840"/>
    </source>
</evidence>
<dbReference type="AlphaFoldDB" id="A0A4Y7TBI2"/>
<feature type="compositionally biased region" description="Polar residues" evidence="3">
    <location>
        <begin position="79"/>
        <end position="88"/>
    </location>
</feature>
<dbReference type="Proteomes" id="UP000298030">
    <property type="component" value="Unassembled WGS sequence"/>
</dbReference>
<feature type="compositionally biased region" description="Basic and acidic residues" evidence="3">
    <location>
        <begin position="131"/>
        <end position="140"/>
    </location>
</feature>
<feature type="compositionally biased region" description="Low complexity" evidence="3">
    <location>
        <begin position="279"/>
        <end position="294"/>
    </location>
</feature>
<evidence type="ECO:0000313" key="5">
    <source>
        <dbReference type="EMBL" id="TEB31314.1"/>
    </source>
</evidence>
<organism evidence="5 6">
    <name type="scientific">Coprinellus micaceus</name>
    <name type="common">Glistening ink-cap mushroom</name>
    <name type="synonym">Coprinus micaceus</name>
    <dbReference type="NCBI Taxonomy" id="71717"/>
    <lineage>
        <taxon>Eukaryota</taxon>
        <taxon>Fungi</taxon>
        <taxon>Dikarya</taxon>
        <taxon>Basidiomycota</taxon>
        <taxon>Agaricomycotina</taxon>
        <taxon>Agaricomycetes</taxon>
        <taxon>Agaricomycetidae</taxon>
        <taxon>Agaricales</taxon>
        <taxon>Agaricineae</taxon>
        <taxon>Psathyrellaceae</taxon>
        <taxon>Coprinellus</taxon>
    </lineage>
</organism>
<evidence type="ECO:0000259" key="4">
    <source>
        <dbReference type="PROSITE" id="PS50011"/>
    </source>
</evidence>
<feature type="region of interest" description="Disordered" evidence="3">
    <location>
        <begin position="277"/>
        <end position="329"/>
    </location>
</feature>
<feature type="compositionally biased region" description="Low complexity" evidence="3">
    <location>
        <begin position="40"/>
        <end position="62"/>
    </location>
</feature>
<keyword evidence="6" id="KW-1185">Reference proteome</keyword>
<feature type="compositionally biased region" description="Low complexity" evidence="3">
    <location>
        <begin position="8"/>
        <end position="30"/>
    </location>
</feature>